<keyword evidence="2" id="KW-0472">Membrane</keyword>
<feature type="compositionally biased region" description="Polar residues" evidence="1">
    <location>
        <begin position="1"/>
        <end position="10"/>
    </location>
</feature>
<dbReference type="OrthoDB" id="1854593at2759"/>
<name>A0A7R8ZMY0_9CRUS</name>
<reference evidence="3" key="1">
    <citation type="submission" date="2020-11" db="EMBL/GenBank/DDBJ databases">
        <authorList>
            <person name="Tran Van P."/>
        </authorList>
    </citation>
    <scope>NUCLEOTIDE SEQUENCE</scope>
</reference>
<organism evidence="3">
    <name type="scientific">Cyprideis torosa</name>
    <dbReference type="NCBI Taxonomy" id="163714"/>
    <lineage>
        <taxon>Eukaryota</taxon>
        <taxon>Metazoa</taxon>
        <taxon>Ecdysozoa</taxon>
        <taxon>Arthropoda</taxon>
        <taxon>Crustacea</taxon>
        <taxon>Oligostraca</taxon>
        <taxon>Ostracoda</taxon>
        <taxon>Podocopa</taxon>
        <taxon>Podocopida</taxon>
        <taxon>Cytherocopina</taxon>
        <taxon>Cytheroidea</taxon>
        <taxon>Cytherideidae</taxon>
        <taxon>Cyprideis</taxon>
    </lineage>
</organism>
<keyword evidence="2" id="KW-0812">Transmembrane</keyword>
<sequence length="142" mass="15688">MMVGSPSQNEAGEPSSSSSSTAPSPIPLRNLFHFSRFSLDRSLLYLLLWSPVGLVLACVRFLLALQFLIVGCFLPEALWNRGVLVRWILGLLGIAVRVDSDSLEWSSEKGRILISNHISPVDPLVIHSLTDSIAVSLWLEFE</sequence>
<keyword evidence="2" id="KW-1133">Transmembrane helix</keyword>
<evidence type="ECO:0000256" key="2">
    <source>
        <dbReference type="SAM" id="Phobius"/>
    </source>
</evidence>
<evidence type="ECO:0000313" key="3">
    <source>
        <dbReference type="EMBL" id="CAD7227606.1"/>
    </source>
</evidence>
<gene>
    <name evidence="3" type="ORF">CTOB1V02_LOCUS5507</name>
</gene>
<feature type="transmembrane region" description="Helical" evidence="2">
    <location>
        <begin position="43"/>
        <end position="63"/>
    </location>
</feature>
<evidence type="ECO:0000256" key="1">
    <source>
        <dbReference type="SAM" id="MobiDB-lite"/>
    </source>
</evidence>
<feature type="region of interest" description="Disordered" evidence="1">
    <location>
        <begin position="1"/>
        <end position="23"/>
    </location>
</feature>
<dbReference type="EMBL" id="OB661194">
    <property type="protein sequence ID" value="CAD7227606.1"/>
    <property type="molecule type" value="Genomic_DNA"/>
</dbReference>
<accession>A0A7R8ZMY0</accession>
<proteinExistence type="predicted"/>
<dbReference type="SUPFAM" id="SSF69593">
    <property type="entry name" value="Glycerol-3-phosphate (1)-acyltransferase"/>
    <property type="match status" value="1"/>
</dbReference>
<dbReference type="AlphaFoldDB" id="A0A7R8ZMY0"/>
<feature type="compositionally biased region" description="Low complexity" evidence="1">
    <location>
        <begin position="14"/>
        <end position="23"/>
    </location>
</feature>
<protein>
    <submittedName>
        <fullName evidence="3">Uncharacterized protein</fullName>
    </submittedName>
</protein>